<evidence type="ECO:0000256" key="3">
    <source>
        <dbReference type="SAM" id="MobiDB-lite"/>
    </source>
</evidence>
<evidence type="ECO:0000313" key="6">
    <source>
        <dbReference type="Proteomes" id="UP001595937"/>
    </source>
</evidence>
<keyword evidence="1 5" id="KW-0489">Methyltransferase</keyword>
<comment type="caution">
    <text evidence="5">The sequence shown here is derived from an EMBL/GenBank/DDBJ whole genome shotgun (WGS) entry which is preliminary data.</text>
</comment>
<evidence type="ECO:0000313" key="5">
    <source>
        <dbReference type="EMBL" id="MFC5299384.1"/>
    </source>
</evidence>
<dbReference type="PANTHER" id="PTHR43861">
    <property type="entry name" value="TRANS-ACONITATE 2-METHYLTRANSFERASE-RELATED"/>
    <property type="match status" value="1"/>
</dbReference>
<evidence type="ECO:0000256" key="2">
    <source>
        <dbReference type="ARBA" id="ARBA00022679"/>
    </source>
</evidence>
<organism evidence="5 6">
    <name type="scientific">Brachybacterium tyrofermentans</name>
    <dbReference type="NCBI Taxonomy" id="47848"/>
    <lineage>
        <taxon>Bacteria</taxon>
        <taxon>Bacillati</taxon>
        <taxon>Actinomycetota</taxon>
        <taxon>Actinomycetes</taxon>
        <taxon>Micrococcales</taxon>
        <taxon>Dermabacteraceae</taxon>
        <taxon>Brachybacterium</taxon>
    </lineage>
</organism>
<sequence>MQTDPSGLSPSIPGSHRHHVGGPGLADIAPTDGTTRDDSAIRGGAAGSIAQVLELDADVMAEHLQAVIAWMPVHGAPARIVDLGAGTGAGTFALLRAFPAATVTAVDSSAEHLELLRDRARREGLEHRVRTLEVDLDAPDWPDLGRPDLVWASASMHHLADPDRAIRTVREALEPKGLFVVLELSGMPRFLPPDAPESRPGLEERSHAALAPATTAHMPHRGADWAPKLTAAGLDVAAHLPLDVTIESARSDAIGPYALAVFTGLRRASAGLLPAEDVEALDELLDTAGPHSILDRSDLTLRTTRRVWAARKPARVDGPGGYASFSAAAEAANCERVLGNRRHGLGADVRG</sequence>
<accession>A0ABW0FMK6</accession>
<proteinExistence type="predicted"/>
<dbReference type="Gene3D" id="3.40.50.150">
    <property type="entry name" value="Vaccinia Virus protein VP39"/>
    <property type="match status" value="1"/>
</dbReference>
<dbReference type="GeneID" id="303296510"/>
<dbReference type="InterPro" id="IPR041698">
    <property type="entry name" value="Methyltransf_25"/>
</dbReference>
<dbReference type="GO" id="GO:0032259">
    <property type="term" value="P:methylation"/>
    <property type="evidence" value="ECO:0007669"/>
    <property type="project" value="UniProtKB-KW"/>
</dbReference>
<dbReference type="PANTHER" id="PTHR43861:SF1">
    <property type="entry name" value="TRANS-ACONITATE 2-METHYLTRANSFERASE"/>
    <property type="match status" value="1"/>
</dbReference>
<dbReference type="CDD" id="cd02440">
    <property type="entry name" value="AdoMet_MTases"/>
    <property type="match status" value="1"/>
</dbReference>
<evidence type="ECO:0000256" key="1">
    <source>
        <dbReference type="ARBA" id="ARBA00022603"/>
    </source>
</evidence>
<dbReference type="Pfam" id="PF13649">
    <property type="entry name" value="Methyltransf_25"/>
    <property type="match status" value="1"/>
</dbReference>
<evidence type="ECO:0000259" key="4">
    <source>
        <dbReference type="Pfam" id="PF13649"/>
    </source>
</evidence>
<dbReference type="EMBL" id="JBHSLN010000088">
    <property type="protein sequence ID" value="MFC5299384.1"/>
    <property type="molecule type" value="Genomic_DNA"/>
</dbReference>
<dbReference type="InterPro" id="IPR029063">
    <property type="entry name" value="SAM-dependent_MTases_sf"/>
</dbReference>
<reference evidence="6" key="1">
    <citation type="journal article" date="2019" name="Int. J. Syst. Evol. Microbiol.">
        <title>The Global Catalogue of Microorganisms (GCM) 10K type strain sequencing project: providing services to taxonomists for standard genome sequencing and annotation.</title>
        <authorList>
            <consortium name="The Broad Institute Genomics Platform"/>
            <consortium name="The Broad Institute Genome Sequencing Center for Infectious Disease"/>
            <person name="Wu L."/>
            <person name="Ma J."/>
        </authorList>
    </citation>
    <scope>NUCLEOTIDE SEQUENCE [LARGE SCALE GENOMIC DNA]</scope>
    <source>
        <strain evidence="6">CGMCC 1.16455</strain>
    </source>
</reference>
<gene>
    <name evidence="5" type="ORF">ACFPK8_17850</name>
</gene>
<keyword evidence="6" id="KW-1185">Reference proteome</keyword>
<name>A0ABW0FMK6_9MICO</name>
<dbReference type="SUPFAM" id="SSF53335">
    <property type="entry name" value="S-adenosyl-L-methionine-dependent methyltransferases"/>
    <property type="match status" value="1"/>
</dbReference>
<dbReference type="Proteomes" id="UP001595937">
    <property type="component" value="Unassembled WGS sequence"/>
</dbReference>
<feature type="region of interest" description="Disordered" evidence="3">
    <location>
        <begin position="1"/>
        <end position="38"/>
    </location>
</feature>
<protein>
    <submittedName>
        <fullName evidence="5">Class I SAM-dependent methyltransferase</fullName>
    </submittedName>
</protein>
<dbReference type="RefSeq" id="WP_193117600.1">
    <property type="nucleotide sequence ID" value="NZ_BAAAIR010000025.1"/>
</dbReference>
<dbReference type="GO" id="GO:0008168">
    <property type="term" value="F:methyltransferase activity"/>
    <property type="evidence" value="ECO:0007669"/>
    <property type="project" value="UniProtKB-KW"/>
</dbReference>
<keyword evidence="2" id="KW-0808">Transferase</keyword>
<feature type="domain" description="Methyltransferase" evidence="4">
    <location>
        <begin position="80"/>
        <end position="177"/>
    </location>
</feature>